<gene>
    <name evidence="1" type="ORF">S03H2_22964</name>
</gene>
<dbReference type="EMBL" id="BARU01012460">
    <property type="protein sequence ID" value="GAH41413.1"/>
    <property type="molecule type" value="Genomic_DNA"/>
</dbReference>
<name>X1H7X5_9ZZZZ</name>
<reference evidence="1" key="1">
    <citation type="journal article" date="2014" name="Front. Microbiol.">
        <title>High frequency of phylogenetically diverse reductive dehalogenase-homologous genes in deep subseafloor sedimentary metagenomes.</title>
        <authorList>
            <person name="Kawai M."/>
            <person name="Futagami T."/>
            <person name="Toyoda A."/>
            <person name="Takaki Y."/>
            <person name="Nishi S."/>
            <person name="Hori S."/>
            <person name="Arai W."/>
            <person name="Tsubouchi T."/>
            <person name="Morono Y."/>
            <person name="Uchiyama I."/>
            <person name="Ito T."/>
            <person name="Fujiyama A."/>
            <person name="Inagaki F."/>
            <person name="Takami H."/>
        </authorList>
    </citation>
    <scope>NUCLEOTIDE SEQUENCE</scope>
    <source>
        <strain evidence="1">Expedition CK06-06</strain>
    </source>
</reference>
<dbReference type="AlphaFoldDB" id="X1H7X5"/>
<sequence>MSDKSNTPNDDEFDNLIKELKGSDKKLKKNALEILEEKALNNENITKAVITLEKLILQKDEYIWKKSGDILAYYFQIIFNLFF</sequence>
<protein>
    <submittedName>
        <fullName evidence="1">Uncharacterized protein</fullName>
    </submittedName>
</protein>
<accession>X1H7X5</accession>
<evidence type="ECO:0000313" key="1">
    <source>
        <dbReference type="EMBL" id="GAH41413.1"/>
    </source>
</evidence>
<proteinExistence type="predicted"/>
<organism evidence="1">
    <name type="scientific">marine sediment metagenome</name>
    <dbReference type="NCBI Taxonomy" id="412755"/>
    <lineage>
        <taxon>unclassified sequences</taxon>
        <taxon>metagenomes</taxon>
        <taxon>ecological metagenomes</taxon>
    </lineage>
</organism>
<comment type="caution">
    <text evidence="1">The sequence shown here is derived from an EMBL/GenBank/DDBJ whole genome shotgun (WGS) entry which is preliminary data.</text>
</comment>